<dbReference type="EC" id="2.3.2.27" evidence="2"/>
<dbReference type="GO" id="GO:0038173">
    <property type="term" value="P:interleukin-17A-mediated signaling pathway"/>
    <property type="evidence" value="ECO:0007669"/>
    <property type="project" value="UniProtKB-ARBA"/>
</dbReference>
<keyword evidence="5" id="KW-0395">Inflammatory response</keyword>
<evidence type="ECO:0000256" key="12">
    <source>
        <dbReference type="ARBA" id="ARBA00080040"/>
    </source>
</evidence>
<dbReference type="PANTHER" id="PTHR34257">
    <property type="entry name" value="ADAPTER PROTEIN CIKS"/>
    <property type="match status" value="1"/>
</dbReference>
<sequence length="231" mass="26819">MRDVGCQIRSYPQNEYAVPLNASPYNLPSYDGNIYGQQPQIRNTHPCFSPQEEFGTGLKMSNLPSEQRRVFITYSLDAANSVIQLANLLCSNGFKTTIDIFEGSIRGMDIIRWMERYLSDVSVMIIIAISPQYKNDVEMDLIHVSDDHGLHTRYIHRMMQMEFIKQGSMNFRFIPVLFPNATEEHVPNWLKNTNIYRWPNDTGRLFLRLLREEEYITPPVGQLPVLQVRTV</sequence>
<dbReference type="GO" id="GO:0061630">
    <property type="term" value="F:ubiquitin protein ligase activity"/>
    <property type="evidence" value="ECO:0007669"/>
    <property type="project" value="UniProtKB-EC"/>
</dbReference>
<evidence type="ECO:0000313" key="14">
    <source>
        <dbReference type="EMBL" id="KAG9493375.1"/>
    </source>
</evidence>
<dbReference type="Proteomes" id="UP000770717">
    <property type="component" value="Unassembled WGS sequence"/>
</dbReference>
<dbReference type="OrthoDB" id="6021171at2759"/>
<evidence type="ECO:0000256" key="10">
    <source>
        <dbReference type="ARBA" id="ARBA00078387"/>
    </source>
</evidence>
<keyword evidence="3" id="KW-0808">Transferase</keyword>
<dbReference type="Gene3D" id="3.40.50.11530">
    <property type="match status" value="1"/>
</dbReference>
<evidence type="ECO:0000259" key="13">
    <source>
        <dbReference type="PROSITE" id="PS51534"/>
    </source>
</evidence>
<dbReference type="InterPro" id="IPR013568">
    <property type="entry name" value="SEFIR_dom"/>
</dbReference>
<proteinExistence type="predicted"/>
<evidence type="ECO:0000256" key="2">
    <source>
        <dbReference type="ARBA" id="ARBA00012483"/>
    </source>
</evidence>
<evidence type="ECO:0000256" key="7">
    <source>
        <dbReference type="ARBA" id="ARBA00073304"/>
    </source>
</evidence>
<dbReference type="FunFam" id="3.40.50.11530:FF:000007">
    <property type="entry name" value="adapter protein CIKS isoform X3"/>
    <property type="match status" value="1"/>
</dbReference>
<evidence type="ECO:0000256" key="11">
    <source>
        <dbReference type="ARBA" id="ARBA00078673"/>
    </source>
</evidence>
<feature type="domain" description="SEFIR" evidence="13">
    <location>
        <begin position="67"/>
        <end position="207"/>
    </location>
</feature>
<reference evidence="14" key="1">
    <citation type="thesis" date="2020" institute="ProQuest LLC" country="789 East Eisenhower Parkway, Ann Arbor, MI, USA">
        <title>Comparative Genomics and Chromosome Evolution.</title>
        <authorList>
            <person name="Mudd A.B."/>
        </authorList>
    </citation>
    <scope>NUCLEOTIDE SEQUENCE</scope>
    <source>
        <strain evidence="14">HN-11 Male</strain>
        <tissue evidence="14">Kidney and liver</tissue>
    </source>
</reference>
<evidence type="ECO:0000256" key="1">
    <source>
        <dbReference type="ARBA" id="ARBA00000900"/>
    </source>
</evidence>
<keyword evidence="4" id="KW-0833">Ubl conjugation pathway</keyword>
<dbReference type="Pfam" id="PF08357">
    <property type="entry name" value="SEFIR"/>
    <property type="match status" value="1"/>
</dbReference>
<dbReference type="InterPro" id="IPR053047">
    <property type="entry name" value="E3_ubiq_ligase_TRAF3IP2"/>
</dbReference>
<comment type="subunit">
    <text evidence="6">Interacts with IKBKG/NF-kappa B essential modulator, with CHUK/IKK-alpha and with IKBKB/IKK-beta. Interacts with TRAF6; this interaction is direct. Interacts with IL17RA and IL17RC. Interacts with IL17RB.</text>
</comment>
<dbReference type="PROSITE" id="PS51534">
    <property type="entry name" value="SEFIR"/>
    <property type="match status" value="1"/>
</dbReference>
<evidence type="ECO:0000256" key="5">
    <source>
        <dbReference type="ARBA" id="ARBA00023198"/>
    </source>
</evidence>
<dbReference type="GO" id="GO:0006959">
    <property type="term" value="P:humoral immune response"/>
    <property type="evidence" value="ECO:0007669"/>
    <property type="project" value="TreeGrafter"/>
</dbReference>
<gene>
    <name evidence="14" type="ORF">GDO78_001339</name>
</gene>
<dbReference type="EMBL" id="WNTK01000001">
    <property type="protein sequence ID" value="KAG9493375.1"/>
    <property type="molecule type" value="Genomic_DNA"/>
</dbReference>
<keyword evidence="15" id="KW-1185">Reference proteome</keyword>
<dbReference type="GO" id="GO:0000209">
    <property type="term" value="P:protein polyubiquitination"/>
    <property type="evidence" value="ECO:0007669"/>
    <property type="project" value="UniProtKB-ARBA"/>
</dbReference>
<dbReference type="GO" id="GO:0043123">
    <property type="term" value="P:positive regulation of canonical NF-kappaB signal transduction"/>
    <property type="evidence" value="ECO:0007669"/>
    <property type="project" value="TreeGrafter"/>
</dbReference>
<evidence type="ECO:0000256" key="8">
    <source>
        <dbReference type="ARBA" id="ARBA00075327"/>
    </source>
</evidence>
<comment type="caution">
    <text evidence="14">The sequence shown here is derived from an EMBL/GenBank/DDBJ whole genome shotgun (WGS) entry which is preliminary data.</text>
</comment>
<dbReference type="GO" id="GO:0006954">
    <property type="term" value="P:inflammatory response"/>
    <property type="evidence" value="ECO:0007669"/>
    <property type="project" value="UniProtKB-KW"/>
</dbReference>
<accession>A0A8J6FUS6</accession>
<evidence type="ECO:0000256" key="4">
    <source>
        <dbReference type="ARBA" id="ARBA00022786"/>
    </source>
</evidence>
<dbReference type="GO" id="GO:0097400">
    <property type="term" value="P:interleukin-17-mediated signaling pathway"/>
    <property type="evidence" value="ECO:0007669"/>
    <property type="project" value="UniProtKB-ARBA"/>
</dbReference>
<evidence type="ECO:0000256" key="6">
    <source>
        <dbReference type="ARBA" id="ARBA00064316"/>
    </source>
</evidence>
<evidence type="ECO:0000256" key="3">
    <source>
        <dbReference type="ARBA" id="ARBA00022679"/>
    </source>
</evidence>
<evidence type="ECO:0000313" key="15">
    <source>
        <dbReference type="Proteomes" id="UP000770717"/>
    </source>
</evidence>
<name>A0A8J6FUS6_ELECQ</name>
<comment type="catalytic activity">
    <reaction evidence="1">
        <text>S-ubiquitinyl-[E2 ubiquitin-conjugating enzyme]-L-cysteine + [acceptor protein]-L-lysine = [E2 ubiquitin-conjugating enzyme]-L-cysteine + N(6)-ubiquitinyl-[acceptor protein]-L-lysine.</text>
        <dbReference type="EC" id="2.3.2.27"/>
    </reaction>
</comment>
<dbReference type="PANTHER" id="PTHR34257:SF2">
    <property type="entry name" value="E3 UBIQUITIN LIGASE TRAF3IP2"/>
    <property type="match status" value="1"/>
</dbReference>
<dbReference type="GO" id="GO:0005737">
    <property type="term" value="C:cytoplasm"/>
    <property type="evidence" value="ECO:0007669"/>
    <property type="project" value="UniProtKB-ARBA"/>
</dbReference>
<dbReference type="AlphaFoldDB" id="A0A8J6FUS6"/>
<protein>
    <recommendedName>
        <fullName evidence="7">E3 ubiquitin ligase TRAF3IP2</fullName>
        <ecNumber evidence="2">2.3.2.27</ecNumber>
    </recommendedName>
    <alternativeName>
        <fullName evidence="8">Adapter protein CIKS</fullName>
    </alternativeName>
    <alternativeName>
        <fullName evidence="9">Connection to IKK and SAPK/JNK</fullName>
    </alternativeName>
    <alternativeName>
        <fullName evidence="12">E3 ubiquitin-protein ligase CIKS</fullName>
    </alternativeName>
    <alternativeName>
        <fullName evidence="10">Nuclear factor NF-kappa-B activator 1</fullName>
    </alternativeName>
    <alternativeName>
        <fullName evidence="11">TRAF3-interacting protein 2</fullName>
    </alternativeName>
</protein>
<evidence type="ECO:0000256" key="9">
    <source>
        <dbReference type="ARBA" id="ARBA00076636"/>
    </source>
</evidence>
<organism evidence="14 15">
    <name type="scientific">Eleutherodactylus coqui</name>
    <name type="common">Puerto Rican coqui</name>
    <dbReference type="NCBI Taxonomy" id="57060"/>
    <lineage>
        <taxon>Eukaryota</taxon>
        <taxon>Metazoa</taxon>
        <taxon>Chordata</taxon>
        <taxon>Craniata</taxon>
        <taxon>Vertebrata</taxon>
        <taxon>Euteleostomi</taxon>
        <taxon>Amphibia</taxon>
        <taxon>Batrachia</taxon>
        <taxon>Anura</taxon>
        <taxon>Neobatrachia</taxon>
        <taxon>Hyloidea</taxon>
        <taxon>Eleutherodactylidae</taxon>
        <taxon>Eleutherodactylinae</taxon>
        <taxon>Eleutherodactylus</taxon>
        <taxon>Eleutherodactylus</taxon>
    </lineage>
</organism>